<evidence type="ECO:0000313" key="2">
    <source>
        <dbReference type="EMBL" id="MCC1485139.1"/>
    </source>
</evidence>
<sequence length="133" mass="14322">MNDLLNATTSAQIITLLFLTILFIQSGLDKVFNYKGNYEYFKSHFAKSILKNTIGILLPVITLLEVAAGICSLIGVVQIIINGSTTIGLIGAQLSALSILALFFGQRVANEYEGSSTLVGYFLVTIVSIFLLG</sequence>
<comment type="caution">
    <text evidence="2">The sequence shown here is derived from an EMBL/GenBank/DDBJ whole genome shotgun (WGS) entry which is preliminary data.</text>
</comment>
<protein>
    <submittedName>
        <fullName evidence="2">DoxX family membrane protein</fullName>
    </submittedName>
</protein>
<reference evidence="3" key="1">
    <citation type="submission" date="2021-03" db="EMBL/GenBank/DDBJ databases">
        <title>Genome of Cognatishimia sp. F0-27.</title>
        <authorList>
            <person name="Ping X."/>
        </authorList>
    </citation>
    <scope>NUCLEOTIDE SEQUENCE [LARGE SCALE GENOMIC DNA]</scope>
    <source>
        <strain evidence="3">E313</strain>
    </source>
</reference>
<keyword evidence="1" id="KW-0812">Transmembrane</keyword>
<evidence type="ECO:0000256" key="1">
    <source>
        <dbReference type="SAM" id="Phobius"/>
    </source>
</evidence>
<accession>A0ABS8EPJ8</accession>
<dbReference type="Proteomes" id="UP000778797">
    <property type="component" value="Unassembled WGS sequence"/>
</dbReference>
<gene>
    <name evidence="2" type="ORF">J1C55_11105</name>
</gene>
<keyword evidence="1" id="KW-0472">Membrane</keyword>
<feature type="transmembrane region" description="Helical" evidence="1">
    <location>
        <begin position="12"/>
        <end position="32"/>
    </location>
</feature>
<keyword evidence="1" id="KW-1133">Transmembrane helix</keyword>
<reference evidence="3" key="2">
    <citation type="submission" date="2023-07" db="EMBL/GenBank/DDBJ databases">
        <title>Genome of Winogradskyella sp. E313.</title>
        <authorList>
            <person name="Zhou Y."/>
        </authorList>
    </citation>
    <scope>NUCLEOTIDE SEQUENCE [LARGE SCALE GENOMIC DNA]</scope>
    <source>
        <strain evidence="3">E313</strain>
    </source>
</reference>
<dbReference type="EMBL" id="JAFMPT010000016">
    <property type="protein sequence ID" value="MCC1485139.1"/>
    <property type="molecule type" value="Genomic_DNA"/>
</dbReference>
<dbReference type="RefSeq" id="WP_227477632.1">
    <property type="nucleotide sequence ID" value="NZ_JAFMPT010000016.1"/>
</dbReference>
<feature type="transmembrane region" description="Helical" evidence="1">
    <location>
        <begin position="112"/>
        <end position="132"/>
    </location>
</feature>
<feature type="transmembrane region" description="Helical" evidence="1">
    <location>
        <begin position="53"/>
        <end position="81"/>
    </location>
</feature>
<feature type="transmembrane region" description="Helical" evidence="1">
    <location>
        <begin position="87"/>
        <end position="105"/>
    </location>
</feature>
<keyword evidence="3" id="KW-1185">Reference proteome</keyword>
<evidence type="ECO:0000313" key="3">
    <source>
        <dbReference type="Proteomes" id="UP000778797"/>
    </source>
</evidence>
<name>A0ABS8EPJ8_9FLAO</name>
<organism evidence="2 3">
    <name type="scientific">Winogradskyella immobilis</name>
    <dbReference type="NCBI Taxonomy" id="2816852"/>
    <lineage>
        <taxon>Bacteria</taxon>
        <taxon>Pseudomonadati</taxon>
        <taxon>Bacteroidota</taxon>
        <taxon>Flavobacteriia</taxon>
        <taxon>Flavobacteriales</taxon>
        <taxon>Flavobacteriaceae</taxon>
        <taxon>Winogradskyella</taxon>
    </lineage>
</organism>
<proteinExistence type="predicted"/>